<comment type="caution">
    <text evidence="8">The sequence shown here is derived from an EMBL/GenBank/DDBJ whole genome shotgun (WGS) entry which is preliminary data.</text>
</comment>
<feature type="domain" description="HAMP" evidence="7">
    <location>
        <begin position="342"/>
        <end position="395"/>
    </location>
</feature>
<keyword evidence="8" id="KW-0418">Kinase</keyword>
<organism evidence="8 9">
    <name type="scientific">Paenibacillus baimaensis</name>
    <dbReference type="NCBI Taxonomy" id="2982185"/>
    <lineage>
        <taxon>Bacteria</taxon>
        <taxon>Bacillati</taxon>
        <taxon>Bacillota</taxon>
        <taxon>Bacilli</taxon>
        <taxon>Bacillales</taxon>
        <taxon>Paenibacillaceae</taxon>
        <taxon>Paenibacillus</taxon>
    </lineage>
</organism>
<dbReference type="Proteomes" id="UP001652445">
    <property type="component" value="Unassembled WGS sequence"/>
</dbReference>
<evidence type="ECO:0000256" key="1">
    <source>
        <dbReference type="ARBA" id="ARBA00004651"/>
    </source>
</evidence>
<dbReference type="Gene3D" id="6.10.340.10">
    <property type="match status" value="1"/>
</dbReference>
<evidence type="ECO:0000256" key="6">
    <source>
        <dbReference type="SAM" id="Phobius"/>
    </source>
</evidence>
<reference evidence="8 9" key="1">
    <citation type="submission" date="2022-09" db="EMBL/GenBank/DDBJ databases">
        <authorList>
            <person name="Han X.L."/>
            <person name="Wang Q."/>
            <person name="Lu T."/>
        </authorList>
    </citation>
    <scope>NUCLEOTIDE SEQUENCE [LARGE SCALE GENOMIC DNA]</scope>
    <source>
        <strain evidence="8 9">WQ 127069</strain>
    </source>
</reference>
<dbReference type="Gene3D" id="3.30.565.10">
    <property type="entry name" value="Histidine kinase-like ATPase, C-terminal domain"/>
    <property type="match status" value="1"/>
</dbReference>
<protein>
    <submittedName>
        <fullName evidence="8">Histidine kinase</fullName>
    </submittedName>
</protein>
<keyword evidence="9" id="KW-1185">Reference proteome</keyword>
<gene>
    <name evidence="8" type="ORF">OB236_33620</name>
</gene>
<evidence type="ECO:0000256" key="4">
    <source>
        <dbReference type="ARBA" id="ARBA00022679"/>
    </source>
</evidence>
<keyword evidence="4" id="KW-0808">Transferase</keyword>
<evidence type="ECO:0000256" key="5">
    <source>
        <dbReference type="ARBA" id="ARBA00023136"/>
    </source>
</evidence>
<dbReference type="RefSeq" id="WP_262687903.1">
    <property type="nucleotide sequence ID" value="NZ_JAOQIO010000113.1"/>
</dbReference>
<dbReference type="InterPro" id="IPR003660">
    <property type="entry name" value="HAMP_dom"/>
</dbReference>
<accession>A0ABT2UQZ7</accession>
<keyword evidence="6" id="KW-0812">Transmembrane</keyword>
<dbReference type="Pfam" id="PF06580">
    <property type="entry name" value="His_kinase"/>
    <property type="match status" value="1"/>
</dbReference>
<evidence type="ECO:0000256" key="3">
    <source>
        <dbReference type="ARBA" id="ARBA00022553"/>
    </source>
</evidence>
<dbReference type="InterPro" id="IPR010559">
    <property type="entry name" value="Sig_transdc_His_kin_internal"/>
</dbReference>
<dbReference type="GO" id="GO:0016301">
    <property type="term" value="F:kinase activity"/>
    <property type="evidence" value="ECO:0007669"/>
    <property type="project" value="UniProtKB-KW"/>
</dbReference>
<dbReference type="SMART" id="SM00304">
    <property type="entry name" value="HAMP"/>
    <property type="match status" value="1"/>
</dbReference>
<dbReference type="PANTHER" id="PTHR34220">
    <property type="entry name" value="SENSOR HISTIDINE KINASE YPDA"/>
    <property type="match status" value="1"/>
</dbReference>
<evidence type="ECO:0000313" key="9">
    <source>
        <dbReference type="Proteomes" id="UP001652445"/>
    </source>
</evidence>
<proteinExistence type="predicted"/>
<name>A0ABT2UQZ7_9BACL</name>
<dbReference type="SUPFAM" id="SSF55874">
    <property type="entry name" value="ATPase domain of HSP90 chaperone/DNA topoisomerase II/histidine kinase"/>
    <property type="match status" value="1"/>
</dbReference>
<feature type="transmembrane region" description="Helical" evidence="6">
    <location>
        <begin position="21"/>
        <end position="40"/>
    </location>
</feature>
<evidence type="ECO:0000256" key="2">
    <source>
        <dbReference type="ARBA" id="ARBA00022475"/>
    </source>
</evidence>
<sequence>MVGVSSLNRLIRSIQPNSLKYRLFFAFLLLIILPFFALQVRNHTQVERLYEYRISEQSQNQLDQMKQSFEQIKSQMLLAALQLEKESTVQAALKKETDPGAMLPSQSGIIAPAGSGKEDGIVEILTVFKNRMLPVGEHLHYSLTDLRGHLYVSYEPKSNATYGTFMEQPAVKNLFAGQEPYAWVTDATNDMQTNAYESSPLISLYMVFKDEDNHAVGLLRVGFAYQGWLKKNMSNFLIQQDYYILNETGRVVYESRPDGMLPEDIGAIVKRQQDSLGRKYEVHEATSSIINSSYIGSMNWYLIAQFPLEVFFGDIRSMNQQFFITFGLFTLLFIIITFFILSTITRPLMLLKKKMSEIIVKNFLTSIPTDNYKGEILEIAVTFNNMAKDLTQLVDRLKVEERQKEAIRFQMLLQQMNPHFLLNTLNTIKWNVLSKGDQASADICISLGKLLETSLNSEADLIHLHDELELIEAYAAIQNFRYDQRFEVRYEYEDSLRYALVPKLSLQPLVENAIQHGLAKMKTGGCILIRIYTHVNNRLILEVEDNGAGLSYKPSADPLRKRSRIGLKNLKERLQLLFRTTADLELIELDRGTLARMSLPLLISPPYEHGGQTHVEDHNR</sequence>
<keyword evidence="2" id="KW-1003">Cell membrane</keyword>
<dbReference type="EMBL" id="JAOQIO010000113">
    <property type="protein sequence ID" value="MCU6797080.1"/>
    <property type="molecule type" value="Genomic_DNA"/>
</dbReference>
<feature type="transmembrane region" description="Helical" evidence="6">
    <location>
        <begin position="322"/>
        <end position="345"/>
    </location>
</feature>
<keyword evidence="5 6" id="KW-0472">Membrane</keyword>
<dbReference type="PROSITE" id="PS50885">
    <property type="entry name" value="HAMP"/>
    <property type="match status" value="1"/>
</dbReference>
<evidence type="ECO:0000259" key="7">
    <source>
        <dbReference type="PROSITE" id="PS50885"/>
    </source>
</evidence>
<dbReference type="InterPro" id="IPR050640">
    <property type="entry name" value="Bact_2-comp_sensor_kinase"/>
</dbReference>
<keyword evidence="3" id="KW-0597">Phosphoprotein</keyword>
<evidence type="ECO:0000313" key="8">
    <source>
        <dbReference type="EMBL" id="MCU6797080.1"/>
    </source>
</evidence>
<dbReference type="PANTHER" id="PTHR34220:SF7">
    <property type="entry name" value="SENSOR HISTIDINE KINASE YPDA"/>
    <property type="match status" value="1"/>
</dbReference>
<dbReference type="InterPro" id="IPR036890">
    <property type="entry name" value="HATPase_C_sf"/>
</dbReference>
<comment type="subcellular location">
    <subcellularLocation>
        <location evidence="1">Cell membrane</location>
        <topology evidence="1">Multi-pass membrane protein</topology>
    </subcellularLocation>
</comment>
<keyword evidence="6" id="KW-1133">Transmembrane helix</keyword>